<keyword evidence="2" id="KW-1185">Reference proteome</keyword>
<comment type="caution">
    <text evidence="1">The sequence shown here is derived from an EMBL/GenBank/DDBJ whole genome shotgun (WGS) entry which is preliminary data.</text>
</comment>
<reference evidence="1 2" key="1">
    <citation type="submission" date="2017-07" db="EMBL/GenBank/DDBJ databases">
        <title>Draft Genome Sequences of Select Purple Nonsulfur Bacteria.</title>
        <authorList>
            <person name="Lasarre B."/>
            <person name="Mckinlay J.B."/>
        </authorList>
    </citation>
    <scope>NUCLEOTIDE SEQUENCE [LARGE SCALE GENOMIC DNA]</scope>
    <source>
        <strain evidence="1 2">DSM 11907</strain>
    </source>
</reference>
<evidence type="ECO:0000313" key="2">
    <source>
        <dbReference type="Proteomes" id="UP000248863"/>
    </source>
</evidence>
<accession>A0A327KLS4</accession>
<evidence type="ECO:0000313" key="1">
    <source>
        <dbReference type="EMBL" id="RAI39739.1"/>
    </source>
</evidence>
<dbReference type="AlphaFoldDB" id="A0A327KLS4"/>
<name>A0A327KLS4_9BRAD</name>
<protein>
    <submittedName>
        <fullName evidence="1">Uncharacterized protein</fullName>
    </submittedName>
</protein>
<dbReference type="EMBL" id="NPEU01000064">
    <property type="protein sequence ID" value="RAI39739.1"/>
    <property type="molecule type" value="Genomic_DNA"/>
</dbReference>
<organism evidence="1 2">
    <name type="scientific">Rhodoplanes elegans</name>
    <dbReference type="NCBI Taxonomy" id="29408"/>
    <lineage>
        <taxon>Bacteria</taxon>
        <taxon>Pseudomonadati</taxon>
        <taxon>Pseudomonadota</taxon>
        <taxon>Alphaproteobacteria</taxon>
        <taxon>Hyphomicrobiales</taxon>
        <taxon>Nitrobacteraceae</taxon>
        <taxon>Rhodoplanes</taxon>
    </lineage>
</organism>
<proteinExistence type="predicted"/>
<dbReference type="Proteomes" id="UP000248863">
    <property type="component" value="Unassembled WGS sequence"/>
</dbReference>
<sequence length="68" mass="7676">MSSVFSVREFERLCIVTGAVRHYCRDFGVAPGDTDEDFYRVAIAVAAWLGRETELRDEIDHGHDSDVS</sequence>
<gene>
    <name evidence="1" type="ORF">CH338_08425</name>
</gene>